<accession>A0A9N9Y0Z9</accession>
<sequence length="1014" mass="112091">MSLSNITARLSDKASIPKFSIRILVPESILDSLGSKLAKQADNPGDIDDFLDSLPELSPRLERLRLLGIDKAQRERNIILGILIRSVEKSLAAKPDDSTRKWMLELAGFNYSKNHNAEFIATLLLDHAIERPWIIETPFMDNVSHILRTQDTTKPKSLSSGLCISHTDCCELFTLVQRHGLERSNHSGPIPKPLGWATVTLPHIPGKSWNESLVFEIDSHLGIAGVIPLSVRQMLPAVPGAGQSLSSMNITGFKQTFLREFQAHVNFEPLPDSYRSYRARVSFQSEDGSIGPMVKRISQMIDQLESAIKLCQANGKCLLGIPFLIRAESSSENDVLSLETLSITDTTLFFQSFKKFAKALRWQETQQIANNITTASRLVLGAEAALSLFGLLIPGAVVVASVAGIASAASTVTALMRDRISEHDDAVKYISRSLKAIFRVIGLDFVDMEESVPVILHYCSLAVQYLSLAVQFSVRGFASPMEFSFLENDVGEFILEGANSGPKIFVTPQPLTCLGDMLGQDVWAFGTYVPIQLSKMDLVACVGDVLSVWGPGQLELGPEGLLDGEDPSSYCISKVFIGGGTLRPHSASGSLPSWHWEFDDIHGTPLSSNVMYEGPVGLRTKIRIGVSNAVPPPQVSLHPTTSLPTITYPLSFTPIGASHENGLCPHSNWQFDRQRRGIMMTHLKDIGTHEGYNHLAGHEMTFQAGQYFALHRSLRWERRQGSGVKTSLLEETQTLSDLIRMLDKNCGLFVSSCTRVMARARLRDVVAFAGPLLYPELFPILGGLSLRDSRMELARALQSRDNLLDWAESRHDDQGEILTNSITFKHLILRVLGRLKSTGVMPTNAFEVAWLSPGLPPKATRASCASNPWLYLFRDGEFMATFACVTPVCLVTQFHTCTSQPDEPPRCSLSVGLSKFALSTRVLPYQDLPSETTGLSQGTPHYTTLRCGEKYLLNLATAEITAKVEELITDRAYRIKVEEERVISRLVKRLVARREVRFIRESNEDLAFPCLISG</sequence>
<reference evidence="1 2" key="2">
    <citation type="submission" date="2021-10" db="EMBL/GenBank/DDBJ databases">
        <authorList>
            <person name="Piombo E."/>
        </authorList>
    </citation>
    <scope>NUCLEOTIDE SEQUENCE [LARGE SCALE GENOMIC DNA]</scope>
</reference>
<dbReference type="Proteomes" id="UP000754883">
    <property type="component" value="Unassembled WGS sequence"/>
</dbReference>
<keyword evidence="2" id="KW-1185">Reference proteome</keyword>
<proteinExistence type="predicted"/>
<organism evidence="1 2">
    <name type="scientific">Clonostachys byssicola</name>
    <dbReference type="NCBI Taxonomy" id="160290"/>
    <lineage>
        <taxon>Eukaryota</taxon>
        <taxon>Fungi</taxon>
        <taxon>Dikarya</taxon>
        <taxon>Ascomycota</taxon>
        <taxon>Pezizomycotina</taxon>
        <taxon>Sordariomycetes</taxon>
        <taxon>Hypocreomycetidae</taxon>
        <taxon>Hypocreales</taxon>
        <taxon>Bionectriaceae</taxon>
        <taxon>Clonostachys</taxon>
    </lineage>
</organism>
<dbReference type="OrthoDB" id="5244636at2759"/>
<gene>
    <name evidence="1" type="ORF">CBYS24578_00012222</name>
</gene>
<dbReference type="AlphaFoldDB" id="A0A9N9Y0Z9"/>
<comment type="caution">
    <text evidence="1">The sequence shown here is derived from an EMBL/GenBank/DDBJ whole genome shotgun (WGS) entry which is preliminary data.</text>
</comment>
<reference evidence="2" key="1">
    <citation type="submission" date="2019-06" db="EMBL/GenBank/DDBJ databases">
        <authorList>
            <person name="Broberg M."/>
        </authorList>
    </citation>
    <scope>NUCLEOTIDE SEQUENCE [LARGE SCALE GENOMIC DNA]</scope>
</reference>
<evidence type="ECO:0000313" key="1">
    <source>
        <dbReference type="EMBL" id="CAG9984465.1"/>
    </source>
</evidence>
<dbReference type="EMBL" id="CABFNO020001387">
    <property type="protein sequence ID" value="CAG9984465.1"/>
    <property type="molecule type" value="Genomic_DNA"/>
</dbReference>
<name>A0A9N9Y0Z9_9HYPO</name>
<protein>
    <submittedName>
        <fullName evidence="1">Uncharacterized protein</fullName>
    </submittedName>
</protein>
<evidence type="ECO:0000313" key="2">
    <source>
        <dbReference type="Proteomes" id="UP000754883"/>
    </source>
</evidence>